<reference evidence="3" key="1">
    <citation type="submission" date="2021-02" db="EMBL/GenBank/DDBJ databases">
        <authorList>
            <person name="Nowell W R."/>
        </authorList>
    </citation>
    <scope>NUCLEOTIDE SEQUENCE</scope>
</reference>
<evidence type="ECO:0000313" key="3">
    <source>
        <dbReference type="EMBL" id="CAF1192537.1"/>
    </source>
</evidence>
<dbReference type="GO" id="GO:0003677">
    <property type="term" value="F:DNA binding"/>
    <property type="evidence" value="ECO:0007669"/>
    <property type="project" value="UniProtKB-KW"/>
</dbReference>
<keyword evidence="4" id="KW-1185">Reference proteome</keyword>
<feature type="domain" description="HTH CENPB-type" evidence="2">
    <location>
        <begin position="63"/>
        <end position="136"/>
    </location>
</feature>
<name>A0A814W0V8_ADIRI</name>
<comment type="caution">
    <text evidence="3">The sequence shown here is derived from an EMBL/GenBank/DDBJ whole genome shotgun (WGS) entry which is preliminary data.</text>
</comment>
<sequence>MATHNFLTLDKKIELINDSANGAGLSQRELSTKYNISKGAVYNILQRQEEYKCDFQTNSNKGVKRKLQDDSGRKIDEAVFSWFTQQRSKNIPLSGPLIQEKAREFAEGFGCSPGTFKASNGWLDKFKNRHCITFRSISGESAQVDPATVEEWKKRLPALINSYAENDVYNAAETGLFFKLLPDRSMVLPKESCNGGKQSKERYTVLLCANWSGTHKLKPLVIGKSRRPRCFKNIDINKLPVIWKANRTSWMNSTIFTDWIQMINIQMRRENRKILLVLDNAPVHPADLKLSNVTLIFFPPNTTSKIQPLDQGVIRCFKAYYRSRLVKHIIKRCTVALTPDQIIITALDAINWIYQACADVTDLTIRNTFRKAGFQHRQTVTMINNDMDEINELTFNSSLPSEEDSLEKLDILLSYVKMGELQLTAMEFVKIDEDIPVFNEVNDITVHSLTIEMDDIQQDQDDEIIQEAPPSLTEALEMTRKLHLLACTSQPELHEVVTNLESKLIDIYIDSKGNKQTSITDFFRKT</sequence>
<protein>
    <recommendedName>
        <fullName evidence="2">HTH CENPB-type domain-containing protein</fullName>
    </recommendedName>
</protein>
<accession>A0A814W0V8</accession>
<dbReference type="AlphaFoldDB" id="A0A814W0V8"/>
<dbReference type="EMBL" id="CAJNOR010001743">
    <property type="protein sequence ID" value="CAF1192537.1"/>
    <property type="molecule type" value="Genomic_DNA"/>
</dbReference>
<dbReference type="InterPro" id="IPR009057">
    <property type="entry name" value="Homeodomain-like_sf"/>
</dbReference>
<organism evidence="3 4">
    <name type="scientific">Adineta ricciae</name>
    <name type="common">Rotifer</name>
    <dbReference type="NCBI Taxonomy" id="249248"/>
    <lineage>
        <taxon>Eukaryota</taxon>
        <taxon>Metazoa</taxon>
        <taxon>Spiralia</taxon>
        <taxon>Gnathifera</taxon>
        <taxon>Rotifera</taxon>
        <taxon>Eurotatoria</taxon>
        <taxon>Bdelloidea</taxon>
        <taxon>Adinetida</taxon>
        <taxon>Adinetidae</taxon>
        <taxon>Adineta</taxon>
    </lineage>
</organism>
<keyword evidence="1" id="KW-0238">DNA-binding</keyword>
<dbReference type="Proteomes" id="UP000663828">
    <property type="component" value="Unassembled WGS sequence"/>
</dbReference>
<gene>
    <name evidence="3" type="ORF">XAT740_LOCUS23203</name>
</gene>
<dbReference type="PANTHER" id="PTHR19303">
    <property type="entry name" value="TRANSPOSON"/>
    <property type="match status" value="1"/>
</dbReference>
<dbReference type="SMART" id="SM00674">
    <property type="entry name" value="CENPB"/>
    <property type="match status" value="1"/>
</dbReference>
<dbReference type="Gene3D" id="1.10.10.60">
    <property type="entry name" value="Homeodomain-like"/>
    <property type="match status" value="1"/>
</dbReference>
<dbReference type="GO" id="GO:0005634">
    <property type="term" value="C:nucleus"/>
    <property type="evidence" value="ECO:0007669"/>
    <property type="project" value="TreeGrafter"/>
</dbReference>
<dbReference type="PROSITE" id="PS51253">
    <property type="entry name" value="HTH_CENPB"/>
    <property type="match status" value="1"/>
</dbReference>
<evidence type="ECO:0000313" key="4">
    <source>
        <dbReference type="Proteomes" id="UP000663828"/>
    </source>
</evidence>
<dbReference type="PANTHER" id="PTHR19303:SF73">
    <property type="entry name" value="PROTEIN PDC2"/>
    <property type="match status" value="1"/>
</dbReference>
<dbReference type="SUPFAM" id="SSF46689">
    <property type="entry name" value="Homeodomain-like"/>
    <property type="match status" value="1"/>
</dbReference>
<dbReference type="Pfam" id="PF03221">
    <property type="entry name" value="HTH_Tnp_Tc5"/>
    <property type="match status" value="1"/>
</dbReference>
<dbReference type="Pfam" id="PF03184">
    <property type="entry name" value="DDE_1"/>
    <property type="match status" value="1"/>
</dbReference>
<dbReference type="InterPro" id="IPR004875">
    <property type="entry name" value="DDE_SF_endonuclease_dom"/>
</dbReference>
<dbReference type="InterPro" id="IPR050863">
    <property type="entry name" value="CenT-Element_Derived"/>
</dbReference>
<proteinExistence type="predicted"/>
<dbReference type="InterPro" id="IPR006600">
    <property type="entry name" value="HTH_CenpB_DNA-bd_dom"/>
</dbReference>
<evidence type="ECO:0000256" key="1">
    <source>
        <dbReference type="ARBA" id="ARBA00023125"/>
    </source>
</evidence>
<evidence type="ECO:0000259" key="2">
    <source>
        <dbReference type="PROSITE" id="PS51253"/>
    </source>
</evidence>